<dbReference type="GO" id="GO:0005615">
    <property type="term" value="C:extracellular space"/>
    <property type="evidence" value="ECO:0007669"/>
    <property type="project" value="TreeGrafter"/>
</dbReference>
<gene>
    <name evidence="4" type="primary">Cyca-UA</name>
    <name evidence="4" type="ORF">DAT39_019911</name>
</gene>
<dbReference type="Pfam" id="PF00129">
    <property type="entry name" value="MHC_I"/>
    <property type="match status" value="1"/>
</dbReference>
<dbReference type="SUPFAM" id="SSF54452">
    <property type="entry name" value="MHC antigen-recognition domain"/>
    <property type="match status" value="2"/>
</dbReference>
<reference evidence="4" key="1">
    <citation type="submission" date="2020-07" db="EMBL/GenBank/DDBJ databases">
        <title>Clarias magur genome sequencing, assembly and annotation.</title>
        <authorList>
            <person name="Kushwaha B."/>
            <person name="Kumar R."/>
            <person name="Das P."/>
            <person name="Joshi C.G."/>
            <person name="Kumar D."/>
            <person name="Nagpure N.S."/>
            <person name="Pandey M."/>
            <person name="Agarwal S."/>
            <person name="Srivastava S."/>
            <person name="Singh M."/>
            <person name="Sahoo L."/>
            <person name="Jayasankar P."/>
            <person name="Meher P.K."/>
            <person name="Koringa P.G."/>
            <person name="Iquebal M.A."/>
            <person name="Das S.P."/>
            <person name="Bit A."/>
            <person name="Patnaik S."/>
            <person name="Patel N."/>
            <person name="Shah T.M."/>
            <person name="Hinsu A."/>
            <person name="Jena J.K."/>
        </authorList>
    </citation>
    <scope>NUCLEOTIDE SEQUENCE</scope>
    <source>
        <strain evidence="4">CIFAMagur01</strain>
        <tissue evidence="4">Testis</tissue>
    </source>
</reference>
<keyword evidence="1" id="KW-0325">Glycoprotein</keyword>
<keyword evidence="2" id="KW-0472">Membrane</keyword>
<evidence type="ECO:0000313" key="5">
    <source>
        <dbReference type="Proteomes" id="UP000727407"/>
    </source>
</evidence>
<dbReference type="Proteomes" id="UP000727407">
    <property type="component" value="Unassembled WGS sequence"/>
</dbReference>
<organism evidence="4 5">
    <name type="scientific">Clarias magur</name>
    <name type="common">Asian catfish</name>
    <name type="synonym">Macropteronotus magur</name>
    <dbReference type="NCBI Taxonomy" id="1594786"/>
    <lineage>
        <taxon>Eukaryota</taxon>
        <taxon>Metazoa</taxon>
        <taxon>Chordata</taxon>
        <taxon>Craniata</taxon>
        <taxon>Vertebrata</taxon>
        <taxon>Euteleostomi</taxon>
        <taxon>Actinopterygii</taxon>
        <taxon>Neopterygii</taxon>
        <taxon>Teleostei</taxon>
        <taxon>Ostariophysi</taxon>
        <taxon>Siluriformes</taxon>
        <taxon>Clariidae</taxon>
        <taxon>Clarias</taxon>
    </lineage>
</organism>
<evidence type="ECO:0000256" key="1">
    <source>
        <dbReference type="ARBA" id="ARBA00023180"/>
    </source>
</evidence>
<dbReference type="PANTHER" id="PTHR16675:SF237">
    <property type="entry name" value="MHC CLASS I ANTIGEN TRANSCRIPT VARIANT 1-RELATED"/>
    <property type="match status" value="1"/>
</dbReference>
<dbReference type="GO" id="GO:0006955">
    <property type="term" value="P:immune response"/>
    <property type="evidence" value="ECO:0007669"/>
    <property type="project" value="TreeGrafter"/>
</dbReference>
<dbReference type="InterPro" id="IPR011161">
    <property type="entry name" value="MHC_I-like_Ag-recog"/>
</dbReference>
<feature type="domain" description="MHC class I-like antigen recognition-like" evidence="3">
    <location>
        <begin position="2"/>
        <end position="87"/>
    </location>
</feature>
<keyword evidence="2" id="KW-0812">Transmembrane</keyword>
<evidence type="ECO:0000259" key="3">
    <source>
        <dbReference type="Pfam" id="PF00129"/>
    </source>
</evidence>
<dbReference type="OrthoDB" id="8936120at2759"/>
<dbReference type="InterPro" id="IPR011162">
    <property type="entry name" value="MHC_I/II-like_Ag-recog"/>
</dbReference>
<dbReference type="Gene3D" id="3.30.500.10">
    <property type="entry name" value="MHC class I-like antigen recognition-like"/>
    <property type="match status" value="2"/>
</dbReference>
<dbReference type="InterPro" id="IPR037055">
    <property type="entry name" value="MHC_I-like_Ag-recog_sf"/>
</dbReference>
<name>A0A8J4TGY8_CLAMG</name>
<dbReference type="EMBL" id="QNUK01000690">
    <property type="protein sequence ID" value="KAF5890393.1"/>
    <property type="molecule type" value="Genomic_DNA"/>
</dbReference>
<dbReference type="GO" id="GO:0009897">
    <property type="term" value="C:external side of plasma membrane"/>
    <property type="evidence" value="ECO:0007669"/>
    <property type="project" value="TreeGrafter"/>
</dbReference>
<evidence type="ECO:0000313" key="4">
    <source>
        <dbReference type="EMBL" id="KAF5890393.1"/>
    </source>
</evidence>
<evidence type="ECO:0000256" key="2">
    <source>
        <dbReference type="SAM" id="Phobius"/>
    </source>
</evidence>
<feature type="transmembrane region" description="Helical" evidence="2">
    <location>
        <begin position="192"/>
        <end position="214"/>
    </location>
</feature>
<dbReference type="PANTHER" id="PTHR16675">
    <property type="entry name" value="MHC CLASS I-RELATED"/>
    <property type="match status" value="1"/>
</dbReference>
<feature type="non-terminal residue" evidence="4">
    <location>
        <position position="216"/>
    </location>
</feature>
<dbReference type="InterPro" id="IPR050208">
    <property type="entry name" value="MHC_class-I_related"/>
</dbReference>
<feature type="non-terminal residue" evidence="4">
    <location>
        <position position="1"/>
    </location>
</feature>
<dbReference type="AlphaFoldDB" id="A0A8J4TGY8"/>
<keyword evidence="2" id="KW-1133">Transmembrane helix</keyword>
<proteinExistence type="predicted"/>
<comment type="caution">
    <text evidence="4">The sequence shown here is derived from an EMBL/GenBank/DDBJ whole genome shotgun (WGS) entry which is preliminary data.</text>
</comment>
<protein>
    <submittedName>
        <fullName evidence="4">MHC class I antigen</fullName>
    </submittedName>
</protein>
<accession>A0A8J4TGY8</accession>
<keyword evidence="5" id="KW-1185">Reference proteome</keyword>
<sequence length="216" mass="25152">NHTLNMKCRCELDVDDTRRGSAQIRFDGEDHVHLYLNTSGNWTTDDAKAQRVLEKWDPEGMMAEDWRHSLSSTCSSWLELFVHNKTNTEERKANHVLQYVTTITPAINSTSGELDGEQFVYYGSNVTEVILKTEWIKMLNKNERNYCNSEKRRMLGEYDDLQHLLNLAVEVFNNTKDEKKDPPTNESQRSHVITAVVFVIFFIVSVPLFIKYWLNS</sequence>